<accession>A0AAV3RPC1</accession>
<dbReference type="InterPro" id="IPR017703">
    <property type="entry name" value="YgfZ/GCV_T_CS"/>
</dbReference>
<comment type="similarity">
    <text evidence="1">Belongs to the GcvT family.</text>
</comment>
<evidence type="ECO:0000313" key="6">
    <source>
        <dbReference type="Proteomes" id="UP001454036"/>
    </source>
</evidence>
<dbReference type="PANTHER" id="PTHR43757">
    <property type="entry name" value="AMINOMETHYLTRANSFERASE"/>
    <property type="match status" value="1"/>
</dbReference>
<dbReference type="FunFam" id="3.30.1360.120:FF:000021">
    <property type="entry name" value="Slr0635 protein"/>
    <property type="match status" value="1"/>
</dbReference>
<keyword evidence="2" id="KW-0809">Transit peptide</keyword>
<sequence length="391" mass="42734">MSSCIYFLNCISRTGKCEGHSPPRLSAKTTSFSVRHKNISIRWALPFDISPPPIEHDHIEDIETPVENQIDAVTNAVSVVDLSHYGRIRVSGEDRVHFLHNQSTANFECLTEGQGCDTAFVTATARTIDLAHAWIMKNAILLVVSPEMAENITRMLQKYIFFADKVEIQDITKQTSLFVVIGPKSNKLMDDLNLGDMVGQPYGSHKHYTVNGMPLTVAVGNVISEEGFSLLTTPDASASVWNALLNQGVIPMDSDAWEMLRILQGRPAPAKELTDEFNVLEAGLWNAVSLNKGCYKGQETIARLVTYDGVKQNLWGIDLSSHAKPGSPITVDGKKVGKLTSFTDGTKTSGPFGLGYIKRKAASRGGSVIVGENVIGTLVQVPFLKRQNPPP</sequence>
<keyword evidence="5" id="KW-0489">Methyltransferase</keyword>
<comment type="caution">
    <text evidence="5">The sequence shown here is derived from an EMBL/GenBank/DDBJ whole genome shotgun (WGS) entry which is preliminary data.</text>
</comment>
<keyword evidence="6" id="KW-1185">Reference proteome</keyword>
<dbReference type="Pfam" id="PF08669">
    <property type="entry name" value="GCV_T_C"/>
    <property type="match status" value="1"/>
</dbReference>
<dbReference type="InterPro" id="IPR027266">
    <property type="entry name" value="TrmE/GcvT-like"/>
</dbReference>
<keyword evidence="5" id="KW-0808">Transferase</keyword>
<protein>
    <submittedName>
        <fullName evidence="5">Methyltransferase</fullName>
    </submittedName>
</protein>
<evidence type="ECO:0000256" key="1">
    <source>
        <dbReference type="ARBA" id="ARBA00008609"/>
    </source>
</evidence>
<dbReference type="InterPro" id="IPR006222">
    <property type="entry name" value="GCVT_N"/>
</dbReference>
<dbReference type="GO" id="GO:0005739">
    <property type="term" value="C:mitochondrion"/>
    <property type="evidence" value="ECO:0007669"/>
    <property type="project" value="TreeGrafter"/>
</dbReference>
<evidence type="ECO:0000313" key="5">
    <source>
        <dbReference type="EMBL" id="GAA0182691.1"/>
    </source>
</evidence>
<dbReference type="PIRSF" id="PIRSF006487">
    <property type="entry name" value="GcvT"/>
    <property type="match status" value="1"/>
</dbReference>
<dbReference type="InterPro" id="IPR028896">
    <property type="entry name" value="GcvT/YgfZ/DmdA"/>
</dbReference>
<gene>
    <name evidence="5" type="ORF">LIER_30409</name>
</gene>
<name>A0AAV3RPC1_LITER</name>
<dbReference type="NCBIfam" id="TIGR03317">
    <property type="entry name" value="ygfZ_signature"/>
    <property type="match status" value="1"/>
</dbReference>
<dbReference type="PANTHER" id="PTHR43757:SF14">
    <property type="entry name" value="GLYCINE CLEAVAGE T-PROTEIN FAMILY"/>
    <property type="match status" value="1"/>
</dbReference>
<evidence type="ECO:0000256" key="2">
    <source>
        <dbReference type="ARBA" id="ARBA00022946"/>
    </source>
</evidence>
<dbReference type="SUPFAM" id="SSF101790">
    <property type="entry name" value="Aminomethyltransferase beta-barrel domain"/>
    <property type="match status" value="1"/>
</dbReference>
<proteinExistence type="inferred from homology"/>
<dbReference type="EMBL" id="BAABME010010876">
    <property type="protein sequence ID" value="GAA0182691.1"/>
    <property type="molecule type" value="Genomic_DNA"/>
</dbReference>
<evidence type="ECO:0000259" key="3">
    <source>
        <dbReference type="Pfam" id="PF01571"/>
    </source>
</evidence>
<dbReference type="InterPro" id="IPR029043">
    <property type="entry name" value="GcvT/YgfZ_C"/>
</dbReference>
<dbReference type="GO" id="GO:0008168">
    <property type="term" value="F:methyltransferase activity"/>
    <property type="evidence" value="ECO:0007669"/>
    <property type="project" value="UniProtKB-KW"/>
</dbReference>
<evidence type="ECO:0000259" key="4">
    <source>
        <dbReference type="Pfam" id="PF08669"/>
    </source>
</evidence>
<reference evidence="5 6" key="1">
    <citation type="submission" date="2024-01" db="EMBL/GenBank/DDBJ databases">
        <title>The complete chloroplast genome sequence of Lithospermum erythrorhizon: insights into the phylogenetic relationship among Boraginaceae species and the maternal lineages of purple gromwells.</title>
        <authorList>
            <person name="Okada T."/>
            <person name="Watanabe K."/>
        </authorList>
    </citation>
    <scope>NUCLEOTIDE SEQUENCE [LARGE SCALE GENOMIC DNA]</scope>
</reference>
<dbReference type="SUPFAM" id="SSF103025">
    <property type="entry name" value="Folate-binding domain"/>
    <property type="match status" value="1"/>
</dbReference>
<dbReference type="Pfam" id="PF01571">
    <property type="entry name" value="GCV_T"/>
    <property type="match status" value="1"/>
</dbReference>
<dbReference type="AlphaFoldDB" id="A0AAV3RPC1"/>
<dbReference type="GO" id="GO:0032259">
    <property type="term" value="P:methylation"/>
    <property type="evidence" value="ECO:0007669"/>
    <property type="project" value="UniProtKB-KW"/>
</dbReference>
<organism evidence="5 6">
    <name type="scientific">Lithospermum erythrorhizon</name>
    <name type="common">Purple gromwell</name>
    <name type="synonym">Lithospermum officinale var. erythrorhizon</name>
    <dbReference type="NCBI Taxonomy" id="34254"/>
    <lineage>
        <taxon>Eukaryota</taxon>
        <taxon>Viridiplantae</taxon>
        <taxon>Streptophyta</taxon>
        <taxon>Embryophyta</taxon>
        <taxon>Tracheophyta</taxon>
        <taxon>Spermatophyta</taxon>
        <taxon>Magnoliopsida</taxon>
        <taxon>eudicotyledons</taxon>
        <taxon>Gunneridae</taxon>
        <taxon>Pentapetalae</taxon>
        <taxon>asterids</taxon>
        <taxon>lamiids</taxon>
        <taxon>Boraginales</taxon>
        <taxon>Boraginaceae</taxon>
        <taxon>Boraginoideae</taxon>
        <taxon>Lithospermeae</taxon>
        <taxon>Lithospermum</taxon>
    </lineage>
</organism>
<feature type="domain" description="GCVT N-terminal" evidence="3">
    <location>
        <begin position="52"/>
        <end position="292"/>
    </location>
</feature>
<dbReference type="InterPro" id="IPR013977">
    <property type="entry name" value="GcvT_C"/>
</dbReference>
<dbReference type="Proteomes" id="UP001454036">
    <property type="component" value="Unassembled WGS sequence"/>
</dbReference>
<dbReference type="Gene3D" id="3.30.1360.120">
    <property type="entry name" value="Probable tRNA modification gtpase trme, domain 1"/>
    <property type="match status" value="1"/>
</dbReference>
<feature type="domain" description="Aminomethyltransferase C-terminal" evidence="4">
    <location>
        <begin position="314"/>
        <end position="371"/>
    </location>
</feature>